<dbReference type="InterPro" id="IPR051083">
    <property type="entry name" value="GrpII_Intron_Splice-Mob/Def"/>
</dbReference>
<protein>
    <submittedName>
        <fullName evidence="3">Reverse transcriptase/maturase</fullName>
    </submittedName>
</protein>
<dbReference type="InterPro" id="IPR043128">
    <property type="entry name" value="Rev_trsase/Diguanyl_cyclase"/>
</dbReference>
<dbReference type="PANTHER" id="PTHR34047:SF8">
    <property type="entry name" value="PROTEIN YKFC"/>
    <property type="match status" value="1"/>
</dbReference>
<dbReference type="Proteomes" id="UP000004947">
    <property type="component" value="Unassembled WGS sequence"/>
</dbReference>
<keyword evidence="3" id="KW-0548">Nucleotidyltransferase</keyword>
<keyword evidence="4" id="KW-1185">Reference proteome</keyword>
<dbReference type="RefSeq" id="WP_007276556.1">
    <property type="nucleotide sequence ID" value="NZ_ABCK01000001.1"/>
</dbReference>
<dbReference type="InterPro" id="IPR000477">
    <property type="entry name" value="RT_dom"/>
</dbReference>
<sequence>MSEMAKQILGRDERFVEIQAWASPSVWTDQMLKTLHRGVERGKWYSLSDKLMRKNNIMEAWEKVCSNKGKHGVDMVSIERYESELEYNNAKLLEELQDGRYDPSAVRRVEIPKGDGRKTRPLGIPTVRDRVVQTALKHVIEPIFDIDFSPYSFGFRPKLGCKDALRRVNELLKQGYLYVMDADIQSYFDTIPHEKLMSRVKEKIIDGKILDLIEQFLKANIFDGLKHWEPEEGTPQGGIISPLLANIYLDPFDHKMTEAGFEIVRYADDFLIMCKSKESAKRALRKTRRWMKANGLKLHPEKTRIADMTEKCEYFEFLGYHFERTRNTHRIKRWPRKQSLKKCKDAIRKKTRRSNKDSIEDIIAYLRPNLLGWYQYFKHSTVYAMRGIDEFTRRRLRSIIAKYNRKKGSHRMIDTRKYNKAYFTDLGFFSLEEAWKLEFQSLRSKH</sequence>
<dbReference type="OrthoDB" id="258234at2"/>
<dbReference type="SUPFAM" id="SSF56672">
    <property type="entry name" value="DNA/RNA polymerases"/>
    <property type="match status" value="1"/>
</dbReference>
<dbReference type="EMBL" id="ABCK01000001">
    <property type="protein sequence ID" value="EDM29434.1"/>
    <property type="molecule type" value="Genomic_DNA"/>
</dbReference>
<dbReference type="GO" id="GO:0003964">
    <property type="term" value="F:RNA-directed DNA polymerase activity"/>
    <property type="evidence" value="ECO:0007669"/>
    <property type="project" value="UniProtKB-KW"/>
</dbReference>
<proteinExistence type="inferred from homology"/>
<dbReference type="InterPro" id="IPR030931">
    <property type="entry name" value="Group_II_RT_mat"/>
</dbReference>
<name>A6DF54_9BACT</name>
<evidence type="ECO:0000313" key="4">
    <source>
        <dbReference type="Proteomes" id="UP000004947"/>
    </source>
</evidence>
<feature type="domain" description="Reverse transcriptase" evidence="2">
    <location>
        <begin position="92"/>
        <end position="322"/>
    </location>
</feature>
<keyword evidence="3" id="KW-0808">Transferase</keyword>
<evidence type="ECO:0000313" key="3">
    <source>
        <dbReference type="EMBL" id="EDM29434.1"/>
    </source>
</evidence>
<comment type="caution">
    <text evidence="3">The sequence shown here is derived from an EMBL/GenBank/DDBJ whole genome shotgun (WGS) entry which is preliminary data.</text>
</comment>
<evidence type="ECO:0000256" key="1">
    <source>
        <dbReference type="ARBA" id="ARBA00034120"/>
    </source>
</evidence>
<dbReference type="Gene3D" id="3.30.70.270">
    <property type="match status" value="1"/>
</dbReference>
<dbReference type="InterPro" id="IPR043502">
    <property type="entry name" value="DNA/RNA_pol_sf"/>
</dbReference>
<dbReference type="InterPro" id="IPR013597">
    <property type="entry name" value="Mat_intron_G2"/>
</dbReference>
<dbReference type="eggNOG" id="COG3344">
    <property type="taxonomic scope" value="Bacteria"/>
</dbReference>
<gene>
    <name evidence="3" type="ORF">LNTAR_16828</name>
</gene>
<comment type="similarity">
    <text evidence="1">Belongs to the bacterial reverse transcriptase family.</text>
</comment>
<keyword evidence="3" id="KW-0695">RNA-directed DNA polymerase</keyword>
<dbReference type="PROSITE" id="PS50878">
    <property type="entry name" value="RT_POL"/>
    <property type="match status" value="1"/>
</dbReference>
<dbReference type="AlphaFoldDB" id="A6DF54"/>
<dbReference type="CDD" id="cd01651">
    <property type="entry name" value="RT_G2_intron"/>
    <property type="match status" value="1"/>
</dbReference>
<dbReference type="NCBIfam" id="TIGR04416">
    <property type="entry name" value="group_II_RT_mat"/>
    <property type="match status" value="1"/>
</dbReference>
<evidence type="ECO:0000259" key="2">
    <source>
        <dbReference type="PROSITE" id="PS50878"/>
    </source>
</evidence>
<dbReference type="Pfam" id="PF08388">
    <property type="entry name" value="GIIM"/>
    <property type="match status" value="1"/>
</dbReference>
<accession>A6DF54</accession>
<dbReference type="PANTHER" id="PTHR34047">
    <property type="entry name" value="NUCLEAR INTRON MATURASE 1, MITOCHONDRIAL-RELATED"/>
    <property type="match status" value="1"/>
</dbReference>
<organism evidence="3 4">
    <name type="scientific">Lentisphaera araneosa HTCC2155</name>
    <dbReference type="NCBI Taxonomy" id="313628"/>
    <lineage>
        <taxon>Bacteria</taxon>
        <taxon>Pseudomonadati</taxon>
        <taxon>Lentisphaerota</taxon>
        <taxon>Lentisphaeria</taxon>
        <taxon>Lentisphaerales</taxon>
        <taxon>Lentisphaeraceae</taxon>
        <taxon>Lentisphaera</taxon>
    </lineage>
</organism>
<reference evidence="3 4" key="1">
    <citation type="journal article" date="2010" name="J. Bacteriol.">
        <title>Genome sequence of Lentisphaera araneosa HTCC2155T, the type species of the order Lentisphaerales in the phylum Lentisphaerae.</title>
        <authorList>
            <person name="Thrash J.C."/>
            <person name="Cho J.C."/>
            <person name="Vergin K.L."/>
            <person name="Morris R.M."/>
            <person name="Giovannoni S.J."/>
        </authorList>
    </citation>
    <scope>NUCLEOTIDE SEQUENCE [LARGE SCALE GENOMIC DNA]</scope>
    <source>
        <strain evidence="3 4">HTCC2155</strain>
    </source>
</reference>
<dbReference type="Pfam" id="PF00078">
    <property type="entry name" value="RVT_1"/>
    <property type="match status" value="1"/>
</dbReference>